<dbReference type="InterPro" id="IPR000782">
    <property type="entry name" value="FAS1_domain"/>
</dbReference>
<evidence type="ECO:0000256" key="1">
    <source>
        <dbReference type="SAM" id="SignalP"/>
    </source>
</evidence>
<reference evidence="4" key="1">
    <citation type="submission" date="2016-10" db="EMBL/GenBank/DDBJ databases">
        <authorList>
            <person name="Varghese N."/>
            <person name="Submissions S."/>
        </authorList>
    </citation>
    <scope>NUCLEOTIDE SEQUENCE [LARGE SCALE GENOMIC DNA]</scope>
    <source>
        <strain evidence="4">DSM 22361</strain>
    </source>
</reference>
<dbReference type="Proteomes" id="UP000236731">
    <property type="component" value="Unassembled WGS sequence"/>
</dbReference>
<organism evidence="3 4">
    <name type="scientific">Sphingobacterium lactis</name>
    <dbReference type="NCBI Taxonomy" id="797291"/>
    <lineage>
        <taxon>Bacteria</taxon>
        <taxon>Pseudomonadati</taxon>
        <taxon>Bacteroidota</taxon>
        <taxon>Sphingobacteriia</taxon>
        <taxon>Sphingobacteriales</taxon>
        <taxon>Sphingobacteriaceae</taxon>
        <taxon>Sphingobacterium</taxon>
    </lineage>
</organism>
<dbReference type="PROSITE" id="PS50213">
    <property type="entry name" value="FAS1"/>
    <property type="match status" value="2"/>
</dbReference>
<evidence type="ECO:0000313" key="3">
    <source>
        <dbReference type="EMBL" id="SEG65381.1"/>
    </source>
</evidence>
<keyword evidence="4" id="KW-1185">Reference proteome</keyword>
<gene>
    <name evidence="3" type="ORF">SAMN05421877_11240</name>
</gene>
<feature type="domain" description="FAS1" evidence="2">
    <location>
        <begin position="180"/>
        <end position="335"/>
    </location>
</feature>
<feature type="chain" id="PRO_5009294176" evidence="1">
    <location>
        <begin position="25"/>
        <end position="338"/>
    </location>
</feature>
<sequence>MKNKIWIVKVLVLFISLCTQSCKNNVLENQISSNSIGSLLMDNQGFQEIKKVLNLSDRMKELVGTEKRTVLAFTDDTYLTTYLTGGMEELTYGFEKAPAEFIRRIADFNILLDDHDFLALPLKKEQAIAVDGNKNFIISRSIVSGDTLTTINGARVVNVLKGSNGTVYVLDKVFFGNEDYAHVSEGLASQKALTLFNYAAQVTGMKSFLANGSSYFTVLAPSNDAMAMVGYPDFASIDVADKDKLVYFIKSHIISDRKYMIDIELELVPYTKPFPVETLSGNIIYGDLRTFYDTADNRKGFCIIGEDFNEYDLAKLMQRDILCKNGLVNIVNMALIKP</sequence>
<dbReference type="RefSeq" id="WP_160003796.1">
    <property type="nucleotide sequence ID" value="NZ_CP049246.1"/>
</dbReference>
<dbReference type="EMBL" id="FNUT01000012">
    <property type="protein sequence ID" value="SEG65381.1"/>
    <property type="molecule type" value="Genomic_DNA"/>
</dbReference>
<dbReference type="Gene3D" id="2.30.180.10">
    <property type="entry name" value="FAS1 domain"/>
    <property type="match status" value="2"/>
</dbReference>
<proteinExistence type="predicted"/>
<accession>A0A1H6BXF7</accession>
<dbReference type="SUPFAM" id="SSF82153">
    <property type="entry name" value="FAS1 domain"/>
    <property type="match status" value="1"/>
</dbReference>
<name>A0A1H6BXF7_9SPHI</name>
<feature type="signal peptide" evidence="1">
    <location>
        <begin position="1"/>
        <end position="24"/>
    </location>
</feature>
<evidence type="ECO:0000313" key="4">
    <source>
        <dbReference type="Proteomes" id="UP000236731"/>
    </source>
</evidence>
<feature type="domain" description="FAS1" evidence="2">
    <location>
        <begin position="33"/>
        <end position="174"/>
    </location>
</feature>
<protein>
    <submittedName>
        <fullName evidence="3">Fasciclin domain-containing protein</fullName>
    </submittedName>
</protein>
<dbReference type="Pfam" id="PF02469">
    <property type="entry name" value="Fasciclin"/>
    <property type="match status" value="1"/>
</dbReference>
<evidence type="ECO:0000259" key="2">
    <source>
        <dbReference type="PROSITE" id="PS50213"/>
    </source>
</evidence>
<dbReference type="InterPro" id="IPR036378">
    <property type="entry name" value="FAS1_dom_sf"/>
</dbReference>
<dbReference type="OrthoDB" id="1144324at2"/>
<dbReference type="AlphaFoldDB" id="A0A1H6BXF7"/>
<keyword evidence="1" id="KW-0732">Signal</keyword>